<feature type="domain" description="AMP-binding enzyme C-terminal" evidence="3">
    <location>
        <begin position="434"/>
        <end position="509"/>
    </location>
</feature>
<dbReference type="PANTHER" id="PTHR43767:SF10">
    <property type="entry name" value="SURFACTIN SYNTHASE SUBUNIT 1"/>
    <property type="match status" value="1"/>
</dbReference>
<dbReference type="PANTHER" id="PTHR43767">
    <property type="entry name" value="LONG-CHAIN-FATTY-ACID--COA LIGASE"/>
    <property type="match status" value="1"/>
</dbReference>
<evidence type="ECO:0000259" key="3">
    <source>
        <dbReference type="Pfam" id="PF13193"/>
    </source>
</evidence>
<dbReference type="InterPro" id="IPR042099">
    <property type="entry name" value="ANL_N_sf"/>
</dbReference>
<dbReference type="Pfam" id="PF00501">
    <property type="entry name" value="AMP-binding"/>
    <property type="match status" value="1"/>
</dbReference>
<dbReference type="InterPro" id="IPR050237">
    <property type="entry name" value="ATP-dep_AMP-bd_enzyme"/>
</dbReference>
<keyword evidence="1" id="KW-1133">Transmembrane helix</keyword>
<dbReference type="Proteomes" id="UP001620397">
    <property type="component" value="Unassembled WGS sequence"/>
</dbReference>
<dbReference type="Gene3D" id="3.30.300.30">
    <property type="match status" value="1"/>
</dbReference>
<evidence type="ECO:0000313" key="5">
    <source>
        <dbReference type="Proteomes" id="UP001620397"/>
    </source>
</evidence>
<dbReference type="InterPro" id="IPR000873">
    <property type="entry name" value="AMP-dep_synth/lig_dom"/>
</dbReference>
<sequence>MKPGRPPRRLLHDALLEHGTDPVRAQRVAVAVEGRPYSYGELLDAASRLAGALRQRGVGRGDRVAIYMDNTWPCVVAIFATLLAGGAFLVINPLAKSDKLGFMLDDSGARVLLSDGHIAHEFAPLLPDRPALRVIASGQLPEGLAVEAFSDVLAASEPLHEPPATIALDLAALIYTSGSTGQPKGVMHTHQSMLFAAGSLIQYLRLARSDRILCTLPLAFDYGMYQWLMAVQLGATLVLERSFAFPAQVFARMEEFGATVFPGVPTIFAMLLSAHRREPLCFPSVTRVTNTAAALPDEQALRLREIFPNALIYKMYGLTECKRVCYLEPELLEAKPGSVGKAIPGTEVFLRSPEGEPVTPGEVGILHVRGPHVMLGYWNRPDLSAQMLRPGPLPGERVLCTHDWFRMDAEGFLYFVGRSDDIIKTRGEKVSPVEVENALHAIDGVREAAVVGVPDELLGEAIRAYVVLEPGAALTVPQIRAQCMRKLESFMVPQQIVPCLELPRTTTGKVSRKALLEHPPV</sequence>
<dbReference type="InterPro" id="IPR045851">
    <property type="entry name" value="AMP-bd_C_sf"/>
</dbReference>
<dbReference type="RefSeq" id="WP_404537724.1">
    <property type="nucleotide sequence ID" value="NZ_JADIKL010000003.1"/>
</dbReference>
<keyword evidence="5" id="KW-1185">Reference proteome</keyword>
<feature type="transmembrane region" description="Helical" evidence="1">
    <location>
        <begin position="70"/>
        <end position="91"/>
    </location>
</feature>
<comment type="caution">
    <text evidence="4">The sequence shown here is derived from an EMBL/GenBank/DDBJ whole genome shotgun (WGS) entry which is preliminary data.</text>
</comment>
<organism evidence="4 5">
    <name type="scientific">Dyella agri</name>
    <dbReference type="NCBI Taxonomy" id="1926869"/>
    <lineage>
        <taxon>Bacteria</taxon>
        <taxon>Pseudomonadati</taxon>
        <taxon>Pseudomonadota</taxon>
        <taxon>Gammaproteobacteria</taxon>
        <taxon>Lysobacterales</taxon>
        <taxon>Rhodanobacteraceae</taxon>
        <taxon>Dyella</taxon>
    </lineage>
</organism>
<gene>
    <name evidence="4" type="ORF">ISP14_07515</name>
</gene>
<dbReference type="PROSITE" id="PS00455">
    <property type="entry name" value="AMP_BINDING"/>
    <property type="match status" value="1"/>
</dbReference>
<evidence type="ECO:0000256" key="1">
    <source>
        <dbReference type="SAM" id="Phobius"/>
    </source>
</evidence>
<evidence type="ECO:0000259" key="2">
    <source>
        <dbReference type="Pfam" id="PF00501"/>
    </source>
</evidence>
<feature type="domain" description="AMP-dependent synthetase/ligase" evidence="2">
    <location>
        <begin position="25"/>
        <end position="378"/>
    </location>
</feature>
<dbReference type="InterPro" id="IPR025110">
    <property type="entry name" value="AMP-bd_C"/>
</dbReference>
<evidence type="ECO:0000313" key="4">
    <source>
        <dbReference type="EMBL" id="MFK2930637.1"/>
    </source>
</evidence>
<dbReference type="EMBL" id="JADIKL010000003">
    <property type="protein sequence ID" value="MFK2930637.1"/>
    <property type="molecule type" value="Genomic_DNA"/>
</dbReference>
<dbReference type="GO" id="GO:0016874">
    <property type="term" value="F:ligase activity"/>
    <property type="evidence" value="ECO:0007669"/>
    <property type="project" value="UniProtKB-KW"/>
</dbReference>
<keyword evidence="1" id="KW-0812">Transmembrane</keyword>
<keyword evidence="4" id="KW-0436">Ligase</keyword>
<dbReference type="SUPFAM" id="SSF56801">
    <property type="entry name" value="Acetyl-CoA synthetase-like"/>
    <property type="match status" value="1"/>
</dbReference>
<dbReference type="Pfam" id="PF13193">
    <property type="entry name" value="AMP-binding_C"/>
    <property type="match status" value="1"/>
</dbReference>
<name>A0ABW8KET3_9GAMM</name>
<reference evidence="4 5" key="1">
    <citation type="submission" date="2020-10" db="EMBL/GenBank/DDBJ databases">
        <title>Phylogeny of dyella-like bacteria.</title>
        <authorList>
            <person name="Fu J."/>
        </authorList>
    </citation>
    <scope>NUCLEOTIDE SEQUENCE [LARGE SCALE GENOMIC DNA]</scope>
    <source>
        <strain evidence="4 5">DKC-1</strain>
    </source>
</reference>
<dbReference type="InterPro" id="IPR020845">
    <property type="entry name" value="AMP-binding_CS"/>
</dbReference>
<accession>A0ABW8KET3</accession>
<proteinExistence type="predicted"/>
<dbReference type="Gene3D" id="3.40.50.12780">
    <property type="entry name" value="N-terminal domain of ligase-like"/>
    <property type="match status" value="1"/>
</dbReference>
<keyword evidence="1" id="KW-0472">Membrane</keyword>
<protein>
    <submittedName>
        <fullName evidence="4">Acyl--CoA ligase</fullName>
    </submittedName>
</protein>